<evidence type="ECO:0000313" key="14">
    <source>
        <dbReference type="Proteomes" id="UP000248584"/>
    </source>
</evidence>
<dbReference type="PIRSF" id="PIRSF001455">
    <property type="entry name" value="DHQ_synth"/>
    <property type="match status" value="1"/>
</dbReference>
<dbReference type="InterPro" id="IPR030960">
    <property type="entry name" value="DHQS/DOIS_N"/>
</dbReference>
<reference evidence="13 14" key="1">
    <citation type="submission" date="2018-06" db="EMBL/GenBank/DDBJ databases">
        <title>Genomic Encyclopedia of Archaeal and Bacterial Type Strains, Phase II (KMG-II): from individual species to whole genera.</title>
        <authorList>
            <person name="Goeker M."/>
        </authorList>
    </citation>
    <scope>NUCLEOTIDE SEQUENCE [LARGE SCALE GENOMIC DNA]</scope>
    <source>
        <strain evidence="13 14">DSM 17205</strain>
    </source>
</reference>
<keyword evidence="6" id="KW-0862">Zinc</keyword>
<evidence type="ECO:0000256" key="7">
    <source>
        <dbReference type="ARBA" id="ARBA00023027"/>
    </source>
</evidence>
<dbReference type="SUPFAM" id="SSF56796">
    <property type="entry name" value="Dehydroquinate synthase-like"/>
    <property type="match status" value="1"/>
</dbReference>
<evidence type="ECO:0000256" key="2">
    <source>
        <dbReference type="ARBA" id="ARBA00001941"/>
    </source>
</evidence>
<gene>
    <name evidence="13" type="ORF">LX97_03087</name>
</gene>
<keyword evidence="14" id="KW-1185">Reference proteome</keyword>
<dbReference type="PANTHER" id="PTHR43622">
    <property type="entry name" value="3-DEHYDROQUINATE SYNTHASE"/>
    <property type="match status" value="1"/>
</dbReference>
<dbReference type="Gene3D" id="3.40.50.1970">
    <property type="match status" value="1"/>
</dbReference>
<comment type="caution">
    <text evidence="13">The sequence shown here is derived from an EMBL/GenBank/DDBJ whole genome shotgun (WGS) entry which is preliminary data.</text>
</comment>
<dbReference type="Proteomes" id="UP000248584">
    <property type="component" value="Unassembled WGS sequence"/>
</dbReference>
<evidence type="ECO:0000259" key="11">
    <source>
        <dbReference type="Pfam" id="PF01761"/>
    </source>
</evidence>
<evidence type="ECO:0000259" key="12">
    <source>
        <dbReference type="Pfam" id="PF24621"/>
    </source>
</evidence>
<sequence>MNSITNNNYAIHFNKEAYSRLNKFIDSQKPSCVFILVDENTMENCYPLFMPQLETNARIEVIEIDAGEEFKNIETCSGVWSAMIELGCDRNSLMINLGGGVITDLGGFVASTIKRGIPFIHVPTTVLGMVDAAIGGKNGVDLGHLKNQIGVIVPPQMTLIDVTFLRTLDQRQLLNGSIEMFKHGLIGDRKYWENMIEVKDDYYSDIFEGLIYQSVVIKNDVVKSDPFEKGARKSLNYGHTIGHAIESFCLSSENHESLLHGEAIAAGLYLESFLSHLHTGLSKNEFQEIEVWFKNLDMQLSFSAFEIRQMLELMTHDKKNVNGQIRFVLLKSIGTFITDQTVPEEDVIKAFGLL</sequence>
<keyword evidence="8" id="KW-0456">Lyase</keyword>
<dbReference type="Pfam" id="PF01761">
    <property type="entry name" value="DHQ_synthase"/>
    <property type="match status" value="1"/>
</dbReference>
<dbReference type="EMBL" id="QKZR01000007">
    <property type="protein sequence ID" value="PZX37065.1"/>
    <property type="molecule type" value="Genomic_DNA"/>
</dbReference>
<evidence type="ECO:0000256" key="1">
    <source>
        <dbReference type="ARBA" id="ARBA00001911"/>
    </source>
</evidence>
<comment type="function">
    <text evidence="3">Catalyzes the conversion of 3-deoxy-D-arabino-heptulosonate 7-phosphate (DAHP) to dehydroquinate (DHQ).</text>
</comment>
<dbReference type="RefSeq" id="WP_015363491.1">
    <property type="nucleotide sequence ID" value="NZ_QKZR01000007.1"/>
</dbReference>
<keyword evidence="5" id="KW-0547">Nucleotide-binding</keyword>
<protein>
    <recommendedName>
        <fullName evidence="10">3-dehydroquinate synthase</fullName>
        <ecNumber evidence="10">4.2.3.4</ecNumber>
    </recommendedName>
</protein>
<evidence type="ECO:0000313" key="13">
    <source>
        <dbReference type="EMBL" id="PZX37065.1"/>
    </source>
</evidence>
<dbReference type="EC" id="4.2.3.4" evidence="10"/>
<keyword evidence="9" id="KW-0170">Cobalt</keyword>
<evidence type="ECO:0000256" key="5">
    <source>
        <dbReference type="ARBA" id="ARBA00022741"/>
    </source>
</evidence>
<dbReference type="Pfam" id="PF24621">
    <property type="entry name" value="DHQS_C"/>
    <property type="match status" value="1"/>
</dbReference>
<dbReference type="InterPro" id="IPR016037">
    <property type="entry name" value="DHQ_synth_AroB"/>
</dbReference>
<dbReference type="Gene3D" id="1.20.1090.10">
    <property type="entry name" value="Dehydroquinate synthase-like - alpha domain"/>
    <property type="match status" value="1"/>
</dbReference>
<dbReference type="InterPro" id="IPR030963">
    <property type="entry name" value="DHQ_synth_fam"/>
</dbReference>
<comment type="cofactor">
    <cofactor evidence="1">
        <name>NAD(+)</name>
        <dbReference type="ChEBI" id="CHEBI:57540"/>
    </cofactor>
</comment>
<dbReference type="NCBIfam" id="TIGR01357">
    <property type="entry name" value="aroB"/>
    <property type="match status" value="1"/>
</dbReference>
<evidence type="ECO:0000256" key="8">
    <source>
        <dbReference type="ARBA" id="ARBA00023239"/>
    </source>
</evidence>
<keyword evidence="7" id="KW-0520">NAD</keyword>
<organism evidence="13 14">
    <name type="scientific">Nonlabens dokdonensis</name>
    <dbReference type="NCBI Taxonomy" id="328515"/>
    <lineage>
        <taxon>Bacteria</taxon>
        <taxon>Pseudomonadati</taxon>
        <taxon>Bacteroidota</taxon>
        <taxon>Flavobacteriia</taxon>
        <taxon>Flavobacteriales</taxon>
        <taxon>Flavobacteriaceae</taxon>
        <taxon>Nonlabens</taxon>
    </lineage>
</organism>
<comment type="cofactor">
    <cofactor evidence="2">
        <name>Co(2+)</name>
        <dbReference type="ChEBI" id="CHEBI:48828"/>
    </cofactor>
</comment>
<accession>A0ABX5PUC6</accession>
<evidence type="ECO:0000256" key="4">
    <source>
        <dbReference type="ARBA" id="ARBA00022723"/>
    </source>
</evidence>
<evidence type="ECO:0000256" key="10">
    <source>
        <dbReference type="NCBIfam" id="TIGR01357"/>
    </source>
</evidence>
<dbReference type="CDD" id="cd08195">
    <property type="entry name" value="DHQS"/>
    <property type="match status" value="1"/>
</dbReference>
<evidence type="ECO:0000256" key="6">
    <source>
        <dbReference type="ARBA" id="ARBA00022833"/>
    </source>
</evidence>
<name>A0ABX5PUC6_9FLAO</name>
<keyword evidence="4" id="KW-0479">Metal-binding</keyword>
<feature type="domain" description="3-dehydroquinate synthase N-terminal" evidence="11">
    <location>
        <begin position="62"/>
        <end position="173"/>
    </location>
</feature>
<proteinExistence type="predicted"/>
<evidence type="ECO:0000256" key="3">
    <source>
        <dbReference type="ARBA" id="ARBA00003485"/>
    </source>
</evidence>
<evidence type="ECO:0000256" key="9">
    <source>
        <dbReference type="ARBA" id="ARBA00023285"/>
    </source>
</evidence>
<dbReference type="InterPro" id="IPR056179">
    <property type="entry name" value="DHQS_C"/>
</dbReference>
<dbReference type="InterPro" id="IPR050071">
    <property type="entry name" value="Dehydroquinate_synthase"/>
</dbReference>
<feature type="domain" description="3-dehydroquinate synthase C-terminal" evidence="12">
    <location>
        <begin position="176"/>
        <end position="320"/>
    </location>
</feature>
<dbReference type="PANTHER" id="PTHR43622:SF1">
    <property type="entry name" value="3-DEHYDROQUINATE SYNTHASE"/>
    <property type="match status" value="1"/>
</dbReference>